<evidence type="ECO:0000256" key="5">
    <source>
        <dbReference type="ARBA" id="ARBA00023146"/>
    </source>
</evidence>
<dbReference type="InterPro" id="IPR012340">
    <property type="entry name" value="NA-bd_OB-fold"/>
</dbReference>
<dbReference type="Pfam" id="PF00152">
    <property type="entry name" value="tRNA-synt_2"/>
    <property type="match status" value="1"/>
</dbReference>
<dbReference type="InterPro" id="IPR045864">
    <property type="entry name" value="aa-tRNA-synth_II/BPL/LPL"/>
</dbReference>
<keyword evidence="10" id="KW-1133">Transmembrane helix</keyword>
<keyword evidence="7" id="KW-0648">Protein biosynthesis</keyword>
<name>K1E2B4_9MICO</name>
<proteinExistence type="inferred from homology"/>
<dbReference type="Gene3D" id="2.40.50.140">
    <property type="entry name" value="Nucleic acid-binding proteins"/>
    <property type="match status" value="1"/>
</dbReference>
<comment type="caution">
    <text evidence="12">The sequence shown here is derived from an EMBL/GenBank/DDBJ whole genome shotgun (WGS) entry which is preliminary data.</text>
</comment>
<comment type="cofactor">
    <cofactor evidence="7 8">
        <name>Mg(2+)</name>
        <dbReference type="ChEBI" id="CHEBI:18420"/>
    </cofactor>
    <text evidence="7 8">Binds 3 Mg(2+) ions per subunit.</text>
</comment>
<dbReference type="Gene3D" id="3.30.930.10">
    <property type="entry name" value="Bira Bifunctional Protein, Domain 2"/>
    <property type="match status" value="1"/>
</dbReference>
<dbReference type="SUPFAM" id="SSF50249">
    <property type="entry name" value="Nucleic acid-binding proteins"/>
    <property type="match status" value="1"/>
</dbReference>
<feature type="binding site" evidence="7">
    <location>
        <position position="406"/>
    </location>
    <ligand>
        <name>Mg(2+)</name>
        <dbReference type="ChEBI" id="CHEBI:18420"/>
        <label>1</label>
    </ligand>
</feature>
<dbReference type="CDD" id="cd04322">
    <property type="entry name" value="LysRS_N"/>
    <property type="match status" value="1"/>
</dbReference>
<evidence type="ECO:0000313" key="13">
    <source>
        <dbReference type="Proteomes" id="UP000004474"/>
    </source>
</evidence>
<dbReference type="PROSITE" id="PS50862">
    <property type="entry name" value="AA_TRNA_LIGASE_II"/>
    <property type="match status" value="1"/>
</dbReference>
<dbReference type="InterPro" id="IPR004365">
    <property type="entry name" value="NA-bd_OB_tRNA"/>
</dbReference>
<keyword evidence="10" id="KW-0472">Membrane</keyword>
<organism evidence="12 13">
    <name type="scientific">Janibacter hoylei PVAS-1</name>
    <dbReference type="NCBI Taxonomy" id="1210046"/>
    <lineage>
        <taxon>Bacteria</taxon>
        <taxon>Bacillati</taxon>
        <taxon>Actinomycetota</taxon>
        <taxon>Actinomycetes</taxon>
        <taxon>Micrococcales</taxon>
        <taxon>Intrasporangiaceae</taxon>
        <taxon>Janibacter</taxon>
    </lineage>
</organism>
<dbReference type="EMBL" id="ALWX01000003">
    <property type="protein sequence ID" value="EKA62764.1"/>
    <property type="molecule type" value="Genomic_DNA"/>
</dbReference>
<reference evidence="12 13" key="1">
    <citation type="journal article" date="2012" name="J. Bacteriol.">
        <title>Genome Sequence of Janibacter hoylei MTCC8307, Isolated from the Stratospheric Air.</title>
        <authorList>
            <person name="Pawar S.P."/>
            <person name="Dhotre D.P."/>
            <person name="Shetty S.A."/>
            <person name="Chowdhury S.P."/>
            <person name="Chaudhari B.L."/>
            <person name="Shouche Y.S."/>
        </authorList>
    </citation>
    <scope>NUCLEOTIDE SEQUENCE [LARGE SCALE GENOMIC DNA]</scope>
    <source>
        <strain evidence="12 13">PVAS-1</strain>
    </source>
</reference>
<evidence type="ECO:0000259" key="11">
    <source>
        <dbReference type="PROSITE" id="PS50862"/>
    </source>
</evidence>
<evidence type="ECO:0000256" key="1">
    <source>
        <dbReference type="ARBA" id="ARBA00022598"/>
    </source>
</evidence>
<feature type="region of interest" description="Disordered" evidence="9">
    <location>
        <begin position="542"/>
        <end position="566"/>
    </location>
</feature>
<keyword evidence="7 8" id="KW-0460">Magnesium</keyword>
<dbReference type="NCBIfam" id="NF001756">
    <property type="entry name" value="PRK00484.1"/>
    <property type="match status" value="1"/>
</dbReference>
<dbReference type="HAMAP" id="MF_00252">
    <property type="entry name" value="Lys_tRNA_synth_class2"/>
    <property type="match status" value="1"/>
</dbReference>
<keyword evidence="4 7" id="KW-0067">ATP-binding</keyword>
<dbReference type="GO" id="GO:0000287">
    <property type="term" value="F:magnesium ion binding"/>
    <property type="evidence" value="ECO:0007669"/>
    <property type="project" value="UniProtKB-UniRule"/>
</dbReference>
<feature type="domain" description="Aminoacyl-transfer RNA synthetases class-II family profile" evidence="11">
    <location>
        <begin position="178"/>
        <end position="493"/>
    </location>
</feature>
<evidence type="ECO:0000256" key="2">
    <source>
        <dbReference type="ARBA" id="ARBA00022723"/>
    </source>
</evidence>
<feature type="transmembrane region" description="Helical" evidence="10">
    <location>
        <begin position="504"/>
        <end position="525"/>
    </location>
</feature>
<evidence type="ECO:0000256" key="9">
    <source>
        <dbReference type="SAM" id="MobiDB-lite"/>
    </source>
</evidence>
<evidence type="ECO:0000256" key="10">
    <source>
        <dbReference type="SAM" id="Phobius"/>
    </source>
</evidence>
<dbReference type="InterPro" id="IPR002313">
    <property type="entry name" value="Lys-tRNA-ligase_II"/>
</dbReference>
<sequence length="566" mass="62764">METPADDELPEQMRIRRDKRDRILAEGRQAYPVGVGRTHSLAEVAQSWGHLETGEETDDVVTVAGRVMFVRNTGKLAFAALQEGIGTRLQVMLSLAEVGEEALAAWKSDVDLGDHVAVTGRVIRSRRGELSVMATSWTLASKALRPLPVLHKDLSEEARVRQRYADLVVRQEARDMVRLRAGIVRAIRETLHARGFIEIETPVLQLVHGGAAARPFDTHMNAFDQKMSLRIALELPLKKAVVGGVDKVYEMGRLFRNEGVDSTHSPEFTSLEVYEAWGDQFTMAELIKELHLAAADVAGSRVVTTPAGEVDLGGEWRWLSFYDGLSEAVGEAVDVTTPVERLREIAAAKGVDLDPSWEAGKVAMELVAELVEPTCVQPTFICDYPAIAQPLARPHRDKPGQIEAWDLFIGGVERGTAFSELIDPVIQREVLEDQSRRAAAGDDEAMQLDEDFLRALEFGAPPMGGLGLGIDRLIMLFTGAGIRETILFPHLKPEADPMEFIDTWWPYAAALLPTVGVAFLFYWIIKYMIEGDRRERQALARWNAEQKAKQQSSSAHSEPSEKADKE</sequence>
<evidence type="ECO:0000256" key="6">
    <source>
        <dbReference type="ARBA" id="ARBA00048573"/>
    </source>
</evidence>
<dbReference type="PANTHER" id="PTHR42918:SF15">
    <property type="entry name" value="LYSINE--TRNA LIGASE, CHLOROPLASTIC_MITOCHONDRIAL"/>
    <property type="match status" value="1"/>
</dbReference>
<dbReference type="eggNOG" id="COG1190">
    <property type="taxonomic scope" value="Bacteria"/>
</dbReference>
<keyword evidence="3 7" id="KW-0547">Nucleotide-binding</keyword>
<comment type="subcellular location">
    <subcellularLocation>
        <location evidence="7">Cytoplasm</location>
    </subcellularLocation>
</comment>
<dbReference type="GO" id="GO:0000049">
    <property type="term" value="F:tRNA binding"/>
    <property type="evidence" value="ECO:0007669"/>
    <property type="project" value="TreeGrafter"/>
</dbReference>
<dbReference type="Proteomes" id="UP000004474">
    <property type="component" value="Unassembled WGS sequence"/>
</dbReference>
<keyword evidence="7" id="KW-0963">Cytoplasm</keyword>
<evidence type="ECO:0000256" key="7">
    <source>
        <dbReference type="HAMAP-Rule" id="MF_00252"/>
    </source>
</evidence>
<keyword evidence="1 7" id="KW-0436">Ligase</keyword>
<dbReference type="PRINTS" id="PR00982">
    <property type="entry name" value="TRNASYNTHLYS"/>
</dbReference>
<dbReference type="NCBIfam" id="TIGR00499">
    <property type="entry name" value="lysS_bact"/>
    <property type="match status" value="1"/>
</dbReference>
<dbReference type="RefSeq" id="WP_007924180.1">
    <property type="nucleotide sequence ID" value="NZ_ALWX01000003.1"/>
</dbReference>
<dbReference type="GO" id="GO:0004824">
    <property type="term" value="F:lysine-tRNA ligase activity"/>
    <property type="evidence" value="ECO:0007669"/>
    <property type="project" value="UniProtKB-UniRule"/>
</dbReference>
<dbReference type="GO" id="GO:0005829">
    <property type="term" value="C:cytosol"/>
    <property type="evidence" value="ECO:0007669"/>
    <property type="project" value="TreeGrafter"/>
</dbReference>
<dbReference type="OrthoDB" id="9801152at2"/>
<evidence type="ECO:0000256" key="3">
    <source>
        <dbReference type="ARBA" id="ARBA00022741"/>
    </source>
</evidence>
<comment type="similarity">
    <text evidence="7">Belongs to the class-II aminoacyl-tRNA synthetase family.</text>
</comment>
<dbReference type="PANTHER" id="PTHR42918">
    <property type="entry name" value="LYSYL-TRNA SYNTHETASE"/>
    <property type="match status" value="1"/>
</dbReference>
<evidence type="ECO:0000256" key="8">
    <source>
        <dbReference type="RuleBase" id="RU000336"/>
    </source>
</evidence>
<accession>K1E2B4</accession>
<dbReference type="InterPro" id="IPR044136">
    <property type="entry name" value="Lys-tRNA-ligase_II_N"/>
</dbReference>
<dbReference type="STRING" id="1210046.B277_01065"/>
<comment type="subunit">
    <text evidence="7">Homodimer.</text>
</comment>
<keyword evidence="2 7" id="KW-0479">Metal-binding</keyword>
<dbReference type="SUPFAM" id="SSF55681">
    <property type="entry name" value="Class II aaRS and biotin synthetases"/>
    <property type="match status" value="1"/>
</dbReference>
<keyword evidence="10" id="KW-0812">Transmembrane</keyword>
<comment type="catalytic activity">
    <reaction evidence="6 7 8">
        <text>tRNA(Lys) + L-lysine + ATP = L-lysyl-tRNA(Lys) + AMP + diphosphate</text>
        <dbReference type="Rhea" id="RHEA:20792"/>
        <dbReference type="Rhea" id="RHEA-COMP:9696"/>
        <dbReference type="Rhea" id="RHEA-COMP:9697"/>
        <dbReference type="ChEBI" id="CHEBI:30616"/>
        <dbReference type="ChEBI" id="CHEBI:32551"/>
        <dbReference type="ChEBI" id="CHEBI:33019"/>
        <dbReference type="ChEBI" id="CHEBI:78442"/>
        <dbReference type="ChEBI" id="CHEBI:78529"/>
        <dbReference type="ChEBI" id="CHEBI:456215"/>
        <dbReference type="EC" id="6.1.1.6"/>
    </reaction>
</comment>
<dbReference type="InterPro" id="IPR018149">
    <property type="entry name" value="Lys-tRNA-synth_II_C"/>
</dbReference>
<dbReference type="InterPro" id="IPR006195">
    <property type="entry name" value="aa-tRNA-synth_II"/>
</dbReference>
<evidence type="ECO:0000256" key="4">
    <source>
        <dbReference type="ARBA" id="ARBA00022840"/>
    </source>
</evidence>
<keyword evidence="5 7" id="KW-0030">Aminoacyl-tRNA synthetase</keyword>
<evidence type="ECO:0000313" key="12">
    <source>
        <dbReference type="EMBL" id="EKA62764.1"/>
    </source>
</evidence>
<dbReference type="PATRIC" id="fig|1210046.3.peg.211"/>
<dbReference type="InterPro" id="IPR004364">
    <property type="entry name" value="Aa-tRNA-synt_II"/>
</dbReference>
<dbReference type="Pfam" id="PF01336">
    <property type="entry name" value="tRNA_anti-codon"/>
    <property type="match status" value="1"/>
</dbReference>
<feature type="binding site" evidence="7">
    <location>
        <position position="413"/>
    </location>
    <ligand>
        <name>Mg(2+)</name>
        <dbReference type="ChEBI" id="CHEBI:18420"/>
        <label>1</label>
    </ligand>
</feature>
<dbReference type="GO" id="GO:0006430">
    <property type="term" value="P:lysyl-tRNA aminoacylation"/>
    <property type="evidence" value="ECO:0007669"/>
    <property type="project" value="UniProtKB-UniRule"/>
</dbReference>
<dbReference type="GO" id="GO:0005524">
    <property type="term" value="F:ATP binding"/>
    <property type="evidence" value="ECO:0007669"/>
    <property type="project" value="UniProtKB-UniRule"/>
</dbReference>
<dbReference type="EC" id="6.1.1.6" evidence="7"/>
<dbReference type="AlphaFoldDB" id="K1E2B4"/>
<gene>
    <name evidence="7 12" type="primary">lysS</name>
    <name evidence="12" type="ORF">B277_01065</name>
</gene>
<feature type="binding site" evidence="7">
    <location>
        <position position="413"/>
    </location>
    <ligand>
        <name>Mg(2+)</name>
        <dbReference type="ChEBI" id="CHEBI:18420"/>
        <label>2</label>
    </ligand>
</feature>
<protein>
    <recommendedName>
        <fullName evidence="7">Lysine--tRNA ligase</fullName>
        <ecNumber evidence="7">6.1.1.6</ecNumber>
    </recommendedName>
    <alternativeName>
        <fullName evidence="7">Lysyl-tRNA synthetase</fullName>
        <shortName evidence="7">LysRS</shortName>
    </alternativeName>
</protein>